<dbReference type="PANTHER" id="PTHR43827:SF3">
    <property type="entry name" value="NADP-DEPENDENT OXIDOREDUCTASE DOMAIN-CONTAINING PROTEIN"/>
    <property type="match status" value="1"/>
</dbReference>
<reference evidence="7" key="2">
    <citation type="submission" date="2012-11" db="EMBL/GenBank/DDBJ databases">
        <authorList>
            <person name="Kuo A."/>
            <person name="Curtis B.A."/>
            <person name="Tanifuji G."/>
            <person name="Burki F."/>
            <person name="Gruber A."/>
            <person name="Irimia M."/>
            <person name="Maruyama S."/>
            <person name="Arias M.C."/>
            <person name="Ball S.G."/>
            <person name="Gile G.H."/>
            <person name="Hirakawa Y."/>
            <person name="Hopkins J.F."/>
            <person name="Rensing S.A."/>
            <person name="Schmutz J."/>
            <person name="Symeonidi A."/>
            <person name="Elias M."/>
            <person name="Eveleigh R.J."/>
            <person name="Herman E.K."/>
            <person name="Klute M.J."/>
            <person name="Nakayama T."/>
            <person name="Obornik M."/>
            <person name="Reyes-Prieto A."/>
            <person name="Armbrust E.V."/>
            <person name="Aves S.J."/>
            <person name="Beiko R.G."/>
            <person name="Coutinho P."/>
            <person name="Dacks J.B."/>
            <person name="Durnford D.G."/>
            <person name="Fast N.M."/>
            <person name="Green B.R."/>
            <person name="Grisdale C."/>
            <person name="Hempe F."/>
            <person name="Henrissat B."/>
            <person name="Hoppner M.P."/>
            <person name="Ishida K.-I."/>
            <person name="Kim E."/>
            <person name="Koreny L."/>
            <person name="Kroth P.G."/>
            <person name="Liu Y."/>
            <person name="Malik S.-B."/>
            <person name="Maier U.G."/>
            <person name="McRose D."/>
            <person name="Mock T."/>
            <person name="Neilson J.A."/>
            <person name="Onodera N.T."/>
            <person name="Poole A.M."/>
            <person name="Pritham E.J."/>
            <person name="Richards T.A."/>
            <person name="Rocap G."/>
            <person name="Roy S.W."/>
            <person name="Sarai C."/>
            <person name="Schaack S."/>
            <person name="Shirato S."/>
            <person name="Slamovits C.H."/>
            <person name="Spencer D.F."/>
            <person name="Suzuki S."/>
            <person name="Worden A.Z."/>
            <person name="Zauner S."/>
            <person name="Barry K."/>
            <person name="Bell C."/>
            <person name="Bharti A.K."/>
            <person name="Crow J.A."/>
            <person name="Grimwood J."/>
            <person name="Kramer R."/>
            <person name="Lindquist E."/>
            <person name="Lucas S."/>
            <person name="Salamov A."/>
            <person name="McFadden G.I."/>
            <person name="Lane C.E."/>
            <person name="Keeling P.J."/>
            <person name="Gray M.W."/>
            <person name="Grigoriev I.V."/>
            <person name="Archibald J.M."/>
        </authorList>
    </citation>
    <scope>NUCLEOTIDE SEQUENCE</scope>
    <source>
        <strain evidence="7">CCMP2712</strain>
    </source>
</reference>
<dbReference type="Pfam" id="PF00248">
    <property type="entry name" value="Aldo_ket_red"/>
    <property type="match status" value="1"/>
</dbReference>
<dbReference type="InterPro" id="IPR020471">
    <property type="entry name" value="AKR"/>
</dbReference>
<gene>
    <name evidence="5" type="ORF">GUITHDRAFT_115866</name>
</gene>
<dbReference type="GeneID" id="17294681"/>
<reference evidence="6" key="3">
    <citation type="submission" date="2016-03" db="UniProtKB">
        <authorList>
            <consortium name="EnsemblProtists"/>
        </authorList>
    </citation>
    <scope>IDENTIFICATION</scope>
</reference>
<dbReference type="STRING" id="905079.L1INR0"/>
<dbReference type="PROSITE" id="PS51318">
    <property type="entry name" value="TAT"/>
    <property type="match status" value="1"/>
</dbReference>
<dbReference type="InterPro" id="IPR006311">
    <property type="entry name" value="TAT_signal"/>
</dbReference>
<evidence type="ECO:0000313" key="7">
    <source>
        <dbReference type="Proteomes" id="UP000011087"/>
    </source>
</evidence>
<dbReference type="EnsemblProtists" id="EKX37893">
    <property type="protein sequence ID" value="EKX37893"/>
    <property type="gene ID" value="GUITHDRAFT_115866"/>
</dbReference>
<evidence type="ECO:0000256" key="2">
    <source>
        <dbReference type="ARBA" id="ARBA00022857"/>
    </source>
</evidence>
<dbReference type="OMA" id="PFNTHEA"/>
<dbReference type="RefSeq" id="XP_005824873.1">
    <property type="nucleotide sequence ID" value="XM_005824816.1"/>
</dbReference>
<dbReference type="InterPro" id="IPR018170">
    <property type="entry name" value="Aldo/ket_reductase_CS"/>
</dbReference>
<evidence type="ECO:0000313" key="6">
    <source>
        <dbReference type="EnsemblProtists" id="EKX37893"/>
    </source>
</evidence>
<evidence type="ECO:0000256" key="1">
    <source>
        <dbReference type="ARBA" id="ARBA00007905"/>
    </source>
</evidence>
<dbReference type="OrthoDB" id="416253at2759"/>
<dbReference type="InterPro" id="IPR036812">
    <property type="entry name" value="NAD(P)_OxRdtase_dom_sf"/>
</dbReference>
<feature type="domain" description="NADP-dependent oxidoreductase" evidence="4">
    <location>
        <begin position="57"/>
        <end position="184"/>
    </location>
</feature>
<comment type="similarity">
    <text evidence="1">Belongs to the aldo/keto reductase family.</text>
</comment>
<proteinExistence type="inferred from homology"/>
<dbReference type="PRINTS" id="PR00069">
    <property type="entry name" value="ALDKETRDTASE"/>
</dbReference>
<accession>L1INR0</accession>
<reference evidence="5 7" key="1">
    <citation type="journal article" date="2012" name="Nature">
        <title>Algal genomes reveal evolutionary mosaicism and the fate of nucleomorphs.</title>
        <authorList>
            <consortium name="DOE Joint Genome Institute"/>
            <person name="Curtis B.A."/>
            <person name="Tanifuji G."/>
            <person name="Burki F."/>
            <person name="Gruber A."/>
            <person name="Irimia M."/>
            <person name="Maruyama S."/>
            <person name="Arias M.C."/>
            <person name="Ball S.G."/>
            <person name="Gile G.H."/>
            <person name="Hirakawa Y."/>
            <person name="Hopkins J.F."/>
            <person name="Kuo A."/>
            <person name="Rensing S.A."/>
            <person name="Schmutz J."/>
            <person name="Symeonidi A."/>
            <person name="Elias M."/>
            <person name="Eveleigh R.J."/>
            <person name="Herman E.K."/>
            <person name="Klute M.J."/>
            <person name="Nakayama T."/>
            <person name="Obornik M."/>
            <person name="Reyes-Prieto A."/>
            <person name="Armbrust E.V."/>
            <person name="Aves S.J."/>
            <person name="Beiko R.G."/>
            <person name="Coutinho P."/>
            <person name="Dacks J.B."/>
            <person name="Durnford D.G."/>
            <person name="Fast N.M."/>
            <person name="Green B.R."/>
            <person name="Grisdale C.J."/>
            <person name="Hempel F."/>
            <person name="Henrissat B."/>
            <person name="Hoppner M.P."/>
            <person name="Ishida K."/>
            <person name="Kim E."/>
            <person name="Koreny L."/>
            <person name="Kroth P.G."/>
            <person name="Liu Y."/>
            <person name="Malik S.B."/>
            <person name="Maier U.G."/>
            <person name="McRose D."/>
            <person name="Mock T."/>
            <person name="Neilson J.A."/>
            <person name="Onodera N.T."/>
            <person name="Poole A.M."/>
            <person name="Pritham E.J."/>
            <person name="Richards T.A."/>
            <person name="Rocap G."/>
            <person name="Roy S.W."/>
            <person name="Sarai C."/>
            <person name="Schaack S."/>
            <person name="Shirato S."/>
            <person name="Slamovits C.H."/>
            <person name="Spencer D.F."/>
            <person name="Suzuki S."/>
            <person name="Worden A.Z."/>
            <person name="Zauner S."/>
            <person name="Barry K."/>
            <person name="Bell C."/>
            <person name="Bharti A.K."/>
            <person name="Crow J.A."/>
            <person name="Grimwood J."/>
            <person name="Kramer R."/>
            <person name="Lindquist E."/>
            <person name="Lucas S."/>
            <person name="Salamov A."/>
            <person name="McFadden G.I."/>
            <person name="Lane C.E."/>
            <person name="Keeling P.J."/>
            <person name="Gray M.W."/>
            <person name="Grigoriev I.V."/>
            <person name="Archibald J.M."/>
        </authorList>
    </citation>
    <scope>NUCLEOTIDE SEQUENCE</scope>
    <source>
        <strain evidence="5 7">CCMP2712</strain>
    </source>
</reference>
<dbReference type="CDD" id="cd19071">
    <property type="entry name" value="AKR_AKR1-5-like"/>
    <property type="match status" value="1"/>
</dbReference>
<evidence type="ECO:0000259" key="4">
    <source>
        <dbReference type="Pfam" id="PF00248"/>
    </source>
</evidence>
<dbReference type="HOGENOM" id="CLU_1258198_0_0_1"/>
<protein>
    <recommendedName>
        <fullName evidence="4">NADP-dependent oxidoreductase domain-containing protein</fullName>
    </recommendedName>
</protein>
<keyword evidence="7" id="KW-1185">Reference proteome</keyword>
<dbReference type="InterPro" id="IPR023210">
    <property type="entry name" value="NADP_OxRdtase_dom"/>
</dbReference>
<dbReference type="Gene3D" id="3.20.20.100">
    <property type="entry name" value="NADP-dependent oxidoreductase domain"/>
    <property type="match status" value="1"/>
</dbReference>
<dbReference type="SUPFAM" id="SSF51430">
    <property type="entry name" value="NAD(P)-linked oxidoreductase"/>
    <property type="match status" value="1"/>
</dbReference>
<dbReference type="GO" id="GO:0016616">
    <property type="term" value="F:oxidoreductase activity, acting on the CH-OH group of donors, NAD or NADP as acceptor"/>
    <property type="evidence" value="ECO:0007669"/>
    <property type="project" value="UniProtKB-ARBA"/>
</dbReference>
<dbReference type="Proteomes" id="UP000011087">
    <property type="component" value="Unassembled WGS sequence"/>
</dbReference>
<dbReference type="EMBL" id="JH993053">
    <property type="protein sequence ID" value="EKX37893.1"/>
    <property type="molecule type" value="Genomic_DNA"/>
</dbReference>
<dbReference type="eggNOG" id="KOG1577">
    <property type="taxonomic scope" value="Eukaryota"/>
</dbReference>
<evidence type="ECO:0000256" key="3">
    <source>
        <dbReference type="ARBA" id="ARBA00023002"/>
    </source>
</evidence>
<organism evidence="5">
    <name type="scientific">Guillardia theta (strain CCMP2712)</name>
    <name type="common">Cryptophyte</name>
    <dbReference type="NCBI Taxonomy" id="905079"/>
    <lineage>
        <taxon>Eukaryota</taxon>
        <taxon>Cryptophyceae</taxon>
        <taxon>Pyrenomonadales</taxon>
        <taxon>Geminigeraceae</taxon>
        <taxon>Guillardia</taxon>
    </lineage>
</organism>
<evidence type="ECO:0000313" key="5">
    <source>
        <dbReference type="EMBL" id="EKX37893.1"/>
    </source>
</evidence>
<sequence>MHDTSRRQFLQAGVLLGASPLLPLPQDAAHAVDMRWPELLAAQGSKDVGGVKLPAVGFGTYNTKQGIAMQAVEIALSQGVRHIDTAAAYGNEQDIGKAWRSSGLSRSEIFLSSKLDRQQLGKGKVREALLHSLQDLGTDYLDVFYIHSPLSSKQVILESWSELQELKEEKLVRAVGVSNFGIEVSPFNQRRQIVSWCEANGCAVMSSSWSRLSNKETGAK</sequence>
<dbReference type="PROSITE" id="PS00062">
    <property type="entry name" value="ALDOKETO_REDUCTASE_2"/>
    <property type="match status" value="1"/>
</dbReference>
<dbReference type="KEGG" id="gtt:GUITHDRAFT_115866"/>
<dbReference type="PANTHER" id="PTHR43827">
    <property type="entry name" value="2,5-DIKETO-D-GLUCONIC ACID REDUCTASE"/>
    <property type="match status" value="1"/>
</dbReference>
<dbReference type="PaxDb" id="55529-EKX37893"/>
<keyword evidence="3" id="KW-0560">Oxidoreductase</keyword>
<dbReference type="AlphaFoldDB" id="L1INR0"/>
<keyword evidence="2" id="KW-0521">NADP</keyword>
<name>L1INR0_GUITC</name>